<dbReference type="OrthoDB" id="1856718at2759"/>
<dbReference type="AlphaFoldDB" id="A0A9P7GGF5"/>
<keyword evidence="3" id="KW-1185">Reference proteome</keyword>
<evidence type="ECO:0000313" key="3">
    <source>
        <dbReference type="Proteomes" id="UP000717328"/>
    </source>
</evidence>
<dbReference type="GO" id="GO:0050660">
    <property type="term" value="F:flavin adenine dinucleotide binding"/>
    <property type="evidence" value="ECO:0007669"/>
    <property type="project" value="TreeGrafter"/>
</dbReference>
<dbReference type="GO" id="GO:0016491">
    <property type="term" value="F:oxidoreductase activity"/>
    <property type="evidence" value="ECO:0007669"/>
    <property type="project" value="TreeGrafter"/>
</dbReference>
<organism evidence="2 3">
    <name type="scientific">Sphagnurus paluster</name>
    <dbReference type="NCBI Taxonomy" id="117069"/>
    <lineage>
        <taxon>Eukaryota</taxon>
        <taxon>Fungi</taxon>
        <taxon>Dikarya</taxon>
        <taxon>Basidiomycota</taxon>
        <taxon>Agaricomycotina</taxon>
        <taxon>Agaricomycetes</taxon>
        <taxon>Agaricomycetidae</taxon>
        <taxon>Agaricales</taxon>
        <taxon>Tricholomatineae</taxon>
        <taxon>Lyophyllaceae</taxon>
        <taxon>Sphagnurus</taxon>
    </lineage>
</organism>
<name>A0A9P7GGF5_9AGAR</name>
<evidence type="ECO:0000256" key="1">
    <source>
        <dbReference type="ARBA" id="ARBA00022630"/>
    </source>
</evidence>
<dbReference type="Proteomes" id="UP000717328">
    <property type="component" value="Unassembled WGS sequence"/>
</dbReference>
<dbReference type="EMBL" id="JABCKI010000546">
    <property type="protein sequence ID" value="KAG5650124.1"/>
    <property type="molecule type" value="Genomic_DNA"/>
</dbReference>
<proteinExistence type="predicted"/>
<comment type="caution">
    <text evidence="2">The sequence shown here is derived from an EMBL/GenBank/DDBJ whole genome shotgun (WGS) entry which is preliminary data.</text>
</comment>
<dbReference type="InterPro" id="IPR039261">
    <property type="entry name" value="FNR_nucleotide-bd"/>
</dbReference>
<dbReference type="GO" id="GO:0005829">
    <property type="term" value="C:cytosol"/>
    <property type="evidence" value="ECO:0007669"/>
    <property type="project" value="TreeGrafter"/>
</dbReference>
<protein>
    <submittedName>
        <fullName evidence="2">Uncharacterized protein</fullName>
    </submittedName>
</protein>
<dbReference type="SUPFAM" id="SSF52343">
    <property type="entry name" value="Ferredoxin reductase-like, C-terminal NADP-linked domain"/>
    <property type="match status" value="1"/>
</dbReference>
<reference evidence="2" key="2">
    <citation type="submission" date="2021-10" db="EMBL/GenBank/DDBJ databases">
        <title>Phylogenomics reveals ancestral predisposition of the termite-cultivated fungus Termitomyces towards a domesticated lifestyle.</title>
        <authorList>
            <person name="Auxier B."/>
            <person name="Grum-Grzhimaylo A."/>
            <person name="Cardenas M.E."/>
            <person name="Lodge J.D."/>
            <person name="Laessoe T."/>
            <person name="Pedersen O."/>
            <person name="Smith M.E."/>
            <person name="Kuyper T.W."/>
            <person name="Franco-Molano E.A."/>
            <person name="Baroni T.J."/>
            <person name="Aanen D.K."/>
        </authorList>
    </citation>
    <scope>NUCLEOTIDE SEQUENCE</scope>
    <source>
        <strain evidence="2">D49</strain>
    </source>
</reference>
<evidence type="ECO:0000313" key="2">
    <source>
        <dbReference type="EMBL" id="KAG5650124.1"/>
    </source>
</evidence>
<dbReference type="GO" id="GO:0010181">
    <property type="term" value="F:FMN binding"/>
    <property type="evidence" value="ECO:0007669"/>
    <property type="project" value="TreeGrafter"/>
</dbReference>
<dbReference type="Gene3D" id="3.40.50.80">
    <property type="entry name" value="Nucleotide-binding domain of ferredoxin-NADP reductase (FNR) module"/>
    <property type="match status" value="1"/>
</dbReference>
<dbReference type="PANTHER" id="PTHR19384">
    <property type="entry name" value="NITRIC OXIDE SYNTHASE-RELATED"/>
    <property type="match status" value="1"/>
</dbReference>
<sequence length="151" mass="17269">MSSPRSARANSPLQVQTSITPSTHQLINCTANALYFGCRSAKQDEHYASEWATHSERQELVYRVAYSRDGKEGDARQYVQDRIREDAPRVWQRLQEGAWVFISGSANKMPKAVKDTLVDVVEKQGGYDRLRAIDYVNEMARNGRLLEECWS</sequence>
<accession>A0A9P7GGF5</accession>
<dbReference type="PANTHER" id="PTHR19384:SF10">
    <property type="entry name" value="NADPH-DEPENDENT DIFLAVIN OXIDOREDUCTASE 1"/>
    <property type="match status" value="1"/>
</dbReference>
<reference evidence="2" key="1">
    <citation type="submission" date="2021-02" db="EMBL/GenBank/DDBJ databases">
        <authorList>
            <person name="Nieuwenhuis M."/>
            <person name="Van De Peppel L.J.J."/>
        </authorList>
    </citation>
    <scope>NUCLEOTIDE SEQUENCE</scope>
    <source>
        <strain evidence="2">D49</strain>
    </source>
</reference>
<gene>
    <name evidence="2" type="ORF">H0H81_000597</name>
</gene>
<keyword evidence="1" id="KW-0285">Flavoprotein</keyword>